<accession>A0A5N6QYY2</accession>
<dbReference type="Proteomes" id="UP000327013">
    <property type="component" value="Chromosome 3"/>
</dbReference>
<gene>
    <name evidence="2" type="ORF">FH972_007443</name>
</gene>
<evidence type="ECO:0000256" key="1">
    <source>
        <dbReference type="SAM" id="SignalP"/>
    </source>
</evidence>
<evidence type="ECO:0008006" key="4">
    <source>
        <dbReference type="Google" id="ProtNLM"/>
    </source>
</evidence>
<reference evidence="2 3" key="1">
    <citation type="submission" date="2019-06" db="EMBL/GenBank/DDBJ databases">
        <title>A chromosomal-level reference genome of Carpinus fangiana (Coryloideae, Betulaceae).</title>
        <authorList>
            <person name="Yang X."/>
            <person name="Wang Z."/>
            <person name="Zhang L."/>
            <person name="Hao G."/>
            <person name="Liu J."/>
            <person name="Yang Y."/>
        </authorList>
    </citation>
    <scope>NUCLEOTIDE SEQUENCE [LARGE SCALE GENOMIC DNA]</scope>
    <source>
        <strain evidence="2">Cfa_2016G</strain>
        <tissue evidence="2">Leaf</tissue>
    </source>
</reference>
<dbReference type="EMBL" id="CM017323">
    <property type="protein sequence ID" value="KAE8021564.1"/>
    <property type="molecule type" value="Genomic_DNA"/>
</dbReference>
<keyword evidence="1" id="KW-0732">Signal</keyword>
<feature type="signal peptide" evidence="1">
    <location>
        <begin position="1"/>
        <end position="28"/>
    </location>
</feature>
<keyword evidence="3" id="KW-1185">Reference proteome</keyword>
<evidence type="ECO:0000313" key="3">
    <source>
        <dbReference type="Proteomes" id="UP000327013"/>
    </source>
</evidence>
<dbReference type="AlphaFoldDB" id="A0A5N6QYY2"/>
<organism evidence="2 3">
    <name type="scientific">Carpinus fangiana</name>
    <dbReference type="NCBI Taxonomy" id="176857"/>
    <lineage>
        <taxon>Eukaryota</taxon>
        <taxon>Viridiplantae</taxon>
        <taxon>Streptophyta</taxon>
        <taxon>Embryophyta</taxon>
        <taxon>Tracheophyta</taxon>
        <taxon>Spermatophyta</taxon>
        <taxon>Magnoliopsida</taxon>
        <taxon>eudicotyledons</taxon>
        <taxon>Gunneridae</taxon>
        <taxon>Pentapetalae</taxon>
        <taxon>rosids</taxon>
        <taxon>fabids</taxon>
        <taxon>Fagales</taxon>
        <taxon>Betulaceae</taxon>
        <taxon>Carpinus</taxon>
    </lineage>
</organism>
<feature type="chain" id="PRO_5024466146" description="Jacalin-type lectin domain-containing protein" evidence="1">
    <location>
        <begin position="29"/>
        <end position="198"/>
    </location>
</feature>
<protein>
    <recommendedName>
        <fullName evidence="4">Jacalin-type lectin domain-containing protein</fullName>
    </recommendedName>
</protein>
<name>A0A5N6QYY2_9ROSI</name>
<sequence length="198" mass="22551">MARELQARHFLVFAILVSFFFLSSTIQARTPHAQTHCHHAIMNPTGSHGVTGRNSKHPIILAFKLVDDTIEEMKLDFTTAGLFTKLKTCIWNESLAFISSENYRECSMWVRTQCGSGNTLERKFTIRMLRPERYFKVLGFRNHGQIIEEIGSREGNGVLSSYDPQTRQTTRLGGGLEGKFGEFRVATFFESLALLDKR</sequence>
<proteinExistence type="predicted"/>
<evidence type="ECO:0000313" key="2">
    <source>
        <dbReference type="EMBL" id="KAE8021564.1"/>
    </source>
</evidence>